<dbReference type="RefSeq" id="WP_171836011.1">
    <property type="nucleotide sequence ID" value="NZ_CP053708.1"/>
</dbReference>
<dbReference type="SUPFAM" id="SSF53474">
    <property type="entry name" value="alpha/beta-Hydrolases"/>
    <property type="match status" value="1"/>
</dbReference>
<evidence type="ECO:0000256" key="1">
    <source>
        <dbReference type="ARBA" id="ARBA00022801"/>
    </source>
</evidence>
<feature type="domain" description="Peptidase S9 prolyl oligopeptidase catalytic" evidence="3">
    <location>
        <begin position="90"/>
        <end position="171"/>
    </location>
</feature>
<evidence type="ECO:0000256" key="2">
    <source>
        <dbReference type="SAM" id="SignalP"/>
    </source>
</evidence>
<organism evidence="4 5">
    <name type="scientific">Lichenicola cladoniae</name>
    <dbReference type="NCBI Taxonomy" id="1484109"/>
    <lineage>
        <taxon>Bacteria</taxon>
        <taxon>Pseudomonadati</taxon>
        <taxon>Pseudomonadota</taxon>
        <taxon>Alphaproteobacteria</taxon>
        <taxon>Acetobacterales</taxon>
        <taxon>Acetobacteraceae</taxon>
        <taxon>Lichenicola</taxon>
    </lineage>
</organism>
<dbReference type="Proteomes" id="UP000500767">
    <property type="component" value="Chromosome"/>
</dbReference>
<name>A0A6M8HP32_9PROT</name>
<dbReference type="EMBL" id="CP053708">
    <property type="protein sequence ID" value="QKE90037.1"/>
    <property type="molecule type" value="Genomic_DNA"/>
</dbReference>
<dbReference type="AlphaFoldDB" id="A0A6M8HP32"/>
<dbReference type="InterPro" id="IPR001375">
    <property type="entry name" value="Peptidase_S9_cat"/>
</dbReference>
<sequence>MKVVHRDLARLAVASLAILSACALQPPAWRSAALTVSAKDDDGSAVQLVGKVCRPAADAKSPVVIINHGSPPSARQRLTEAMAACDDEALTWFLSRGFVVVQVLRRGYGESGGTWAEDYGRCSNPDFVTAGLETASDIDAAVKAATALPYVDPSHVVVLGQSAGAWGTLAYGSLGPSGVAALVAVAPGRGGHRSDIPNRNCNPEHLVAAAGRFGSTSPMEVLWLNTRNDRYFAPKLVLNMQQAFTRAGGKVTVVNLGSYDDDGHQIFFGDGGSAMWGPVVAAYLTQKHVPMALPGPEVR</sequence>
<feature type="signal peptide" evidence="2">
    <location>
        <begin position="1"/>
        <end position="23"/>
    </location>
</feature>
<feature type="chain" id="PRO_5026825806" evidence="2">
    <location>
        <begin position="24"/>
        <end position="299"/>
    </location>
</feature>
<evidence type="ECO:0000313" key="4">
    <source>
        <dbReference type="EMBL" id="QKE90037.1"/>
    </source>
</evidence>
<dbReference type="PANTHER" id="PTHR22946">
    <property type="entry name" value="DIENELACTONE HYDROLASE DOMAIN-CONTAINING PROTEIN-RELATED"/>
    <property type="match status" value="1"/>
</dbReference>
<dbReference type="PANTHER" id="PTHR22946:SF9">
    <property type="entry name" value="POLYKETIDE TRANSFERASE AF380"/>
    <property type="match status" value="1"/>
</dbReference>
<dbReference type="Pfam" id="PF00326">
    <property type="entry name" value="Peptidase_S9"/>
    <property type="match status" value="1"/>
</dbReference>
<dbReference type="PROSITE" id="PS51257">
    <property type="entry name" value="PROKAR_LIPOPROTEIN"/>
    <property type="match status" value="1"/>
</dbReference>
<gene>
    <name evidence="4" type="ORF">HN018_08225</name>
</gene>
<dbReference type="InterPro" id="IPR029058">
    <property type="entry name" value="AB_hydrolase_fold"/>
</dbReference>
<dbReference type="GO" id="GO:0006508">
    <property type="term" value="P:proteolysis"/>
    <property type="evidence" value="ECO:0007669"/>
    <property type="project" value="InterPro"/>
</dbReference>
<reference evidence="4 5" key="1">
    <citation type="journal article" date="2014" name="World J. Microbiol. Biotechnol.">
        <title>Biodiversity and physiological characteristics of Antarctic and Arctic lichens-associated bacteria.</title>
        <authorList>
            <person name="Lee Y.M."/>
            <person name="Kim E.H."/>
            <person name="Lee H.K."/>
            <person name="Hong S.G."/>
        </authorList>
    </citation>
    <scope>NUCLEOTIDE SEQUENCE [LARGE SCALE GENOMIC DNA]</scope>
    <source>
        <strain evidence="4 5">PAMC 26569</strain>
    </source>
</reference>
<dbReference type="InterPro" id="IPR050261">
    <property type="entry name" value="FrsA_esterase"/>
</dbReference>
<dbReference type="KEGG" id="lck:HN018_08225"/>
<keyword evidence="2" id="KW-0732">Signal</keyword>
<proteinExistence type="predicted"/>
<accession>A0A6M8HP32</accession>
<evidence type="ECO:0000313" key="5">
    <source>
        <dbReference type="Proteomes" id="UP000500767"/>
    </source>
</evidence>
<dbReference type="GO" id="GO:0008236">
    <property type="term" value="F:serine-type peptidase activity"/>
    <property type="evidence" value="ECO:0007669"/>
    <property type="project" value="InterPro"/>
</dbReference>
<keyword evidence="1" id="KW-0378">Hydrolase</keyword>
<evidence type="ECO:0000259" key="3">
    <source>
        <dbReference type="Pfam" id="PF00326"/>
    </source>
</evidence>
<protein>
    <submittedName>
        <fullName evidence="4">Prolyl oligopeptidase family serine peptidase</fullName>
    </submittedName>
</protein>
<dbReference type="GO" id="GO:0052689">
    <property type="term" value="F:carboxylic ester hydrolase activity"/>
    <property type="evidence" value="ECO:0007669"/>
    <property type="project" value="UniProtKB-ARBA"/>
</dbReference>
<dbReference type="Gene3D" id="3.40.50.1820">
    <property type="entry name" value="alpha/beta hydrolase"/>
    <property type="match status" value="1"/>
</dbReference>
<keyword evidence="5" id="KW-1185">Reference proteome</keyword>